<keyword evidence="3" id="KW-0804">Transcription</keyword>
<evidence type="ECO:0000256" key="3">
    <source>
        <dbReference type="ARBA" id="ARBA00023163"/>
    </source>
</evidence>
<accession>A0A0M7A7L3</accession>
<organism evidence="5 6">
    <name type="scientific">Roseibium album</name>
    <dbReference type="NCBI Taxonomy" id="311410"/>
    <lineage>
        <taxon>Bacteria</taxon>
        <taxon>Pseudomonadati</taxon>
        <taxon>Pseudomonadota</taxon>
        <taxon>Alphaproteobacteria</taxon>
        <taxon>Hyphomicrobiales</taxon>
        <taxon>Stappiaceae</taxon>
        <taxon>Roseibium</taxon>
    </lineage>
</organism>
<name>A0A0M7A7L3_9HYPH</name>
<dbReference type="EMBL" id="CXWC01000007">
    <property type="protein sequence ID" value="CTQ69614.1"/>
    <property type="molecule type" value="Genomic_DNA"/>
</dbReference>
<evidence type="ECO:0000259" key="4">
    <source>
        <dbReference type="PROSITE" id="PS50995"/>
    </source>
</evidence>
<dbReference type="GO" id="GO:0003677">
    <property type="term" value="F:DNA binding"/>
    <property type="evidence" value="ECO:0007669"/>
    <property type="project" value="UniProtKB-KW"/>
</dbReference>
<feature type="domain" description="HTH marR-type" evidence="4">
    <location>
        <begin position="11"/>
        <end position="143"/>
    </location>
</feature>
<dbReference type="GeneID" id="97669585"/>
<dbReference type="GO" id="GO:0003700">
    <property type="term" value="F:DNA-binding transcription factor activity"/>
    <property type="evidence" value="ECO:0007669"/>
    <property type="project" value="InterPro"/>
</dbReference>
<dbReference type="Gene3D" id="1.10.10.10">
    <property type="entry name" value="Winged helix-like DNA-binding domain superfamily/Winged helix DNA-binding domain"/>
    <property type="match status" value="1"/>
</dbReference>
<dbReference type="Pfam" id="PF01047">
    <property type="entry name" value="MarR"/>
    <property type="match status" value="1"/>
</dbReference>
<dbReference type="InterPro" id="IPR000835">
    <property type="entry name" value="HTH_MarR-typ"/>
</dbReference>
<keyword evidence="2" id="KW-0238">DNA-binding</keyword>
<dbReference type="PRINTS" id="PR00598">
    <property type="entry name" value="HTHMARR"/>
</dbReference>
<dbReference type="PANTHER" id="PTHR42756:SF1">
    <property type="entry name" value="TRANSCRIPTIONAL REPRESSOR OF EMRAB OPERON"/>
    <property type="match status" value="1"/>
</dbReference>
<proteinExistence type="predicted"/>
<dbReference type="PROSITE" id="PS50995">
    <property type="entry name" value="HTH_MARR_2"/>
    <property type="match status" value="1"/>
</dbReference>
<protein>
    <submittedName>
        <fullName evidence="5">Organic hydroperoxide resistance transcriptional regulator</fullName>
    </submittedName>
</protein>
<dbReference type="AlphaFoldDB" id="A0A0M7A7L3"/>
<sequence length="153" mass="17300">MLAQTPEKFVSSYLLYLLAASSEAASHQFHAKVRKLGLRVPEWRVLACLFDQDGLMITQLARFSLMEQSRMTRIVDQMEKRGLVARKSDAGDGRRVRIYLTDDGRLMSTQLVLEAKDHEKRLLSALSPADAERIKPSLLRLLDALNSSLISQD</sequence>
<reference evidence="6" key="1">
    <citation type="submission" date="2015-07" db="EMBL/GenBank/DDBJ databases">
        <authorList>
            <person name="Rodrigo-Torres Lidia"/>
            <person name="Arahal R.David."/>
        </authorList>
    </citation>
    <scope>NUCLEOTIDE SEQUENCE [LARGE SCALE GENOMIC DNA]</scope>
    <source>
        <strain evidence="6">CECT 5096</strain>
    </source>
</reference>
<gene>
    <name evidence="5" type="primary">ohrR_2</name>
    <name evidence="5" type="ORF">LA5096_02192</name>
</gene>
<dbReference type="PANTHER" id="PTHR42756">
    <property type="entry name" value="TRANSCRIPTIONAL REGULATOR, MARR"/>
    <property type="match status" value="1"/>
</dbReference>
<evidence type="ECO:0000256" key="1">
    <source>
        <dbReference type="ARBA" id="ARBA00023015"/>
    </source>
</evidence>
<dbReference type="Proteomes" id="UP000049983">
    <property type="component" value="Unassembled WGS sequence"/>
</dbReference>
<evidence type="ECO:0000313" key="5">
    <source>
        <dbReference type="EMBL" id="CTQ69614.1"/>
    </source>
</evidence>
<dbReference type="SUPFAM" id="SSF46785">
    <property type="entry name" value="Winged helix' DNA-binding domain"/>
    <property type="match status" value="1"/>
</dbReference>
<keyword evidence="6" id="KW-1185">Reference proteome</keyword>
<dbReference type="STRING" id="311410.LA5095_06119"/>
<dbReference type="SMART" id="SM00347">
    <property type="entry name" value="HTH_MARR"/>
    <property type="match status" value="1"/>
</dbReference>
<keyword evidence="1" id="KW-0805">Transcription regulation</keyword>
<evidence type="ECO:0000256" key="2">
    <source>
        <dbReference type="ARBA" id="ARBA00023125"/>
    </source>
</evidence>
<dbReference type="RefSeq" id="WP_055391751.1">
    <property type="nucleotide sequence ID" value="NZ_CANMGD010000017.1"/>
</dbReference>
<evidence type="ECO:0000313" key="6">
    <source>
        <dbReference type="Proteomes" id="UP000049983"/>
    </source>
</evidence>
<dbReference type="InterPro" id="IPR036390">
    <property type="entry name" value="WH_DNA-bd_sf"/>
</dbReference>
<dbReference type="InterPro" id="IPR036388">
    <property type="entry name" value="WH-like_DNA-bd_sf"/>
</dbReference>
<dbReference type="OrthoDB" id="8906692at2"/>